<dbReference type="STRING" id="486041.B0DRM8"/>
<evidence type="ECO:0000313" key="2">
    <source>
        <dbReference type="EMBL" id="EDR02899.1"/>
    </source>
</evidence>
<protein>
    <submittedName>
        <fullName evidence="2">Predicted protein</fullName>
    </submittedName>
</protein>
<dbReference type="HOGENOM" id="CLU_2446827_0_0_1"/>
<reference evidence="2 3" key="1">
    <citation type="journal article" date="2008" name="Nature">
        <title>The genome of Laccaria bicolor provides insights into mycorrhizal symbiosis.</title>
        <authorList>
            <person name="Martin F."/>
            <person name="Aerts A."/>
            <person name="Ahren D."/>
            <person name="Brun A."/>
            <person name="Danchin E.G.J."/>
            <person name="Duchaussoy F."/>
            <person name="Gibon J."/>
            <person name="Kohler A."/>
            <person name="Lindquist E."/>
            <person name="Pereda V."/>
            <person name="Salamov A."/>
            <person name="Shapiro H.J."/>
            <person name="Wuyts J."/>
            <person name="Blaudez D."/>
            <person name="Buee M."/>
            <person name="Brokstein P."/>
            <person name="Canbaeck B."/>
            <person name="Cohen D."/>
            <person name="Courty P.E."/>
            <person name="Coutinho P.M."/>
            <person name="Delaruelle C."/>
            <person name="Detter J.C."/>
            <person name="Deveau A."/>
            <person name="DiFazio S."/>
            <person name="Duplessis S."/>
            <person name="Fraissinet-Tachet L."/>
            <person name="Lucic E."/>
            <person name="Frey-Klett P."/>
            <person name="Fourrey C."/>
            <person name="Feussner I."/>
            <person name="Gay G."/>
            <person name="Grimwood J."/>
            <person name="Hoegger P.J."/>
            <person name="Jain P."/>
            <person name="Kilaru S."/>
            <person name="Labbe J."/>
            <person name="Lin Y.C."/>
            <person name="Legue V."/>
            <person name="Le Tacon F."/>
            <person name="Marmeisse R."/>
            <person name="Melayah D."/>
            <person name="Montanini B."/>
            <person name="Muratet M."/>
            <person name="Nehls U."/>
            <person name="Niculita-Hirzel H."/>
            <person name="Oudot-Le Secq M.P."/>
            <person name="Peter M."/>
            <person name="Quesneville H."/>
            <person name="Rajashekar B."/>
            <person name="Reich M."/>
            <person name="Rouhier N."/>
            <person name="Schmutz J."/>
            <person name="Yin T."/>
            <person name="Chalot M."/>
            <person name="Henrissat B."/>
            <person name="Kuees U."/>
            <person name="Lucas S."/>
            <person name="Van de Peer Y."/>
            <person name="Podila G.K."/>
            <person name="Polle A."/>
            <person name="Pukkila P.J."/>
            <person name="Richardson P.M."/>
            <person name="Rouze P."/>
            <person name="Sanders I.R."/>
            <person name="Stajich J.E."/>
            <person name="Tunlid A."/>
            <person name="Tuskan G."/>
            <person name="Grigoriev I.V."/>
        </authorList>
    </citation>
    <scope>NUCLEOTIDE SEQUENCE [LARGE SCALE GENOMIC DNA]</scope>
    <source>
        <strain evidence="3">S238N-H82 / ATCC MYA-4686</strain>
    </source>
</reference>
<dbReference type="AlphaFoldDB" id="B0DRM8"/>
<dbReference type="GeneID" id="6082170"/>
<name>B0DRM8_LACBS</name>
<accession>B0DRM8</accession>
<feature type="domain" description="FHA" evidence="1">
    <location>
        <begin position="8"/>
        <end position="72"/>
    </location>
</feature>
<proteinExistence type="predicted"/>
<keyword evidence="3" id="KW-1185">Reference proteome</keyword>
<dbReference type="PROSITE" id="PS50006">
    <property type="entry name" value="FHA_DOMAIN"/>
    <property type="match status" value="1"/>
</dbReference>
<evidence type="ECO:0000259" key="1">
    <source>
        <dbReference type="PROSITE" id="PS50006"/>
    </source>
</evidence>
<dbReference type="RefSeq" id="XP_001886609.1">
    <property type="nucleotide sequence ID" value="XM_001886574.1"/>
</dbReference>
<dbReference type="PANTHER" id="PTHR15715:SF37">
    <property type="entry name" value="LD47843P"/>
    <property type="match status" value="1"/>
</dbReference>
<dbReference type="PANTHER" id="PTHR15715">
    <property type="entry name" value="CENTROSOMAL PROTEIN OF 170 KDA"/>
    <property type="match status" value="1"/>
</dbReference>
<dbReference type="EMBL" id="DS547128">
    <property type="protein sequence ID" value="EDR02899.1"/>
    <property type="molecule type" value="Genomic_DNA"/>
</dbReference>
<dbReference type="KEGG" id="lbc:LACBIDRAFT_308099"/>
<dbReference type="SUPFAM" id="SSF49879">
    <property type="entry name" value="SMAD/FHA domain"/>
    <property type="match status" value="1"/>
</dbReference>
<dbReference type="InParanoid" id="B0DRM8"/>
<dbReference type="Proteomes" id="UP000001194">
    <property type="component" value="Unassembled WGS sequence"/>
</dbReference>
<dbReference type="OrthoDB" id="687730at2759"/>
<dbReference type="Pfam" id="PF00498">
    <property type="entry name" value="FHA"/>
    <property type="match status" value="1"/>
</dbReference>
<dbReference type="Gene3D" id="2.60.200.20">
    <property type="match status" value="1"/>
</dbReference>
<sequence length="97" mass="10758">MKEGNLPLRIGQLSDPSGIGLTAVNVLDLNKLAFTLRVVSCVHADIWVEPGAKFYMKDTESSTGTFLNNVRLSPVNTELRPYQIKDGDILQLGMDYF</sequence>
<dbReference type="InterPro" id="IPR000253">
    <property type="entry name" value="FHA_dom"/>
</dbReference>
<dbReference type="SMART" id="SM00240">
    <property type="entry name" value="FHA"/>
    <property type="match status" value="1"/>
</dbReference>
<gene>
    <name evidence="2" type="ORF">LACBIDRAFT_308099</name>
</gene>
<evidence type="ECO:0000313" key="3">
    <source>
        <dbReference type="Proteomes" id="UP000001194"/>
    </source>
</evidence>
<dbReference type="InterPro" id="IPR051176">
    <property type="entry name" value="Cent_Immune-Sig_Mod"/>
</dbReference>
<dbReference type="InterPro" id="IPR008984">
    <property type="entry name" value="SMAD_FHA_dom_sf"/>
</dbReference>
<organism evidence="3">
    <name type="scientific">Laccaria bicolor (strain S238N-H82 / ATCC MYA-4686)</name>
    <name type="common">Bicoloured deceiver</name>
    <name type="synonym">Laccaria laccata var. bicolor</name>
    <dbReference type="NCBI Taxonomy" id="486041"/>
    <lineage>
        <taxon>Eukaryota</taxon>
        <taxon>Fungi</taxon>
        <taxon>Dikarya</taxon>
        <taxon>Basidiomycota</taxon>
        <taxon>Agaricomycotina</taxon>
        <taxon>Agaricomycetes</taxon>
        <taxon>Agaricomycetidae</taxon>
        <taxon>Agaricales</taxon>
        <taxon>Agaricineae</taxon>
        <taxon>Hydnangiaceae</taxon>
        <taxon>Laccaria</taxon>
    </lineage>
</organism>